<comment type="caution">
    <text evidence="1">The sequence shown here is derived from an EMBL/GenBank/DDBJ whole genome shotgun (WGS) entry which is preliminary data.</text>
</comment>
<sequence length="80" mass="9454">MKEIDFTMKEIATWPPKGLEEIADYISYMKYKYKINDQPIKIDEITLASKEGFVKDWLRLEEDEVWKDLSSNGGDQENFS</sequence>
<evidence type="ECO:0000313" key="1">
    <source>
        <dbReference type="EMBL" id="KXG77022.1"/>
    </source>
</evidence>
<evidence type="ECO:0008006" key="3">
    <source>
        <dbReference type="Google" id="ProtNLM"/>
    </source>
</evidence>
<dbReference type="STRING" id="520762.AN619_05500"/>
<keyword evidence="2" id="KW-1185">Reference proteome</keyword>
<proteinExistence type="predicted"/>
<dbReference type="Proteomes" id="UP000070456">
    <property type="component" value="Unassembled WGS sequence"/>
</dbReference>
<accession>A0A140L8Z7</accession>
<protein>
    <recommendedName>
        <fullName evidence="3">DUF2281 domain-containing protein</fullName>
    </recommendedName>
</protein>
<gene>
    <name evidence="1" type="ORF">AN619_05500</name>
</gene>
<organism evidence="1 2">
    <name type="scientific">Thermotalea metallivorans</name>
    <dbReference type="NCBI Taxonomy" id="520762"/>
    <lineage>
        <taxon>Bacteria</taxon>
        <taxon>Bacillati</taxon>
        <taxon>Bacillota</taxon>
        <taxon>Clostridia</taxon>
        <taxon>Peptostreptococcales</taxon>
        <taxon>Thermotaleaceae</taxon>
        <taxon>Thermotalea</taxon>
    </lineage>
</organism>
<dbReference type="OrthoDB" id="9813823at2"/>
<dbReference type="EMBL" id="LOEE01000019">
    <property type="protein sequence ID" value="KXG77022.1"/>
    <property type="molecule type" value="Genomic_DNA"/>
</dbReference>
<reference evidence="1 2" key="1">
    <citation type="submission" date="2015-12" db="EMBL/GenBank/DDBJ databases">
        <title>Draft genome sequence of the thermoanaerobe Thermotalea metallivorans, an isolate from the runoff channel of the Great Artesian Basin, Australia.</title>
        <authorList>
            <person name="Patel B.K."/>
        </authorList>
    </citation>
    <scope>NUCLEOTIDE SEQUENCE [LARGE SCALE GENOMIC DNA]</scope>
    <source>
        <strain evidence="1 2">B2-1</strain>
    </source>
</reference>
<dbReference type="AlphaFoldDB" id="A0A140L8Z7"/>
<name>A0A140L8Z7_9FIRM</name>
<evidence type="ECO:0000313" key="2">
    <source>
        <dbReference type="Proteomes" id="UP000070456"/>
    </source>
</evidence>
<dbReference type="RefSeq" id="WP_068554864.1">
    <property type="nucleotide sequence ID" value="NZ_LOEE01000019.1"/>
</dbReference>